<accession>A0A840V4J2</accession>
<proteinExistence type="predicted"/>
<dbReference type="EMBL" id="JACHFD010000017">
    <property type="protein sequence ID" value="MBB5352902.1"/>
    <property type="molecule type" value="Genomic_DNA"/>
</dbReference>
<dbReference type="RefSeq" id="WP_184020325.1">
    <property type="nucleotide sequence ID" value="NZ_JACHFD010000017.1"/>
</dbReference>
<dbReference type="InterPro" id="IPR038765">
    <property type="entry name" value="Papain-like_cys_pep_sf"/>
</dbReference>
<protein>
    <recommendedName>
        <fullName evidence="3">Permuted papain-like amidase enzyme, YaeF/YiiX, C92 family</fullName>
    </recommendedName>
</protein>
<evidence type="ECO:0008006" key="3">
    <source>
        <dbReference type="Google" id="ProtNLM"/>
    </source>
</evidence>
<dbReference type="Gene3D" id="3.90.1720.10">
    <property type="entry name" value="endopeptidase domain like (from Nostoc punctiforme)"/>
    <property type="match status" value="1"/>
</dbReference>
<organism evidence="1 2">
    <name type="scientific">Haloferula luteola</name>
    <dbReference type="NCBI Taxonomy" id="595692"/>
    <lineage>
        <taxon>Bacteria</taxon>
        <taxon>Pseudomonadati</taxon>
        <taxon>Verrucomicrobiota</taxon>
        <taxon>Verrucomicrobiia</taxon>
        <taxon>Verrucomicrobiales</taxon>
        <taxon>Verrucomicrobiaceae</taxon>
        <taxon>Haloferula</taxon>
    </lineage>
</organism>
<evidence type="ECO:0000313" key="2">
    <source>
        <dbReference type="Proteomes" id="UP000557717"/>
    </source>
</evidence>
<reference evidence="1 2" key="1">
    <citation type="submission" date="2020-08" db="EMBL/GenBank/DDBJ databases">
        <title>Genomic Encyclopedia of Type Strains, Phase IV (KMG-IV): sequencing the most valuable type-strain genomes for metagenomic binning, comparative biology and taxonomic classification.</title>
        <authorList>
            <person name="Goeker M."/>
        </authorList>
    </citation>
    <scope>NUCLEOTIDE SEQUENCE [LARGE SCALE GENOMIC DNA]</scope>
    <source>
        <strain evidence="1 2">YC6886</strain>
    </source>
</reference>
<keyword evidence="2" id="KW-1185">Reference proteome</keyword>
<dbReference type="SUPFAM" id="SSF54001">
    <property type="entry name" value="Cysteine proteinases"/>
    <property type="match status" value="1"/>
</dbReference>
<name>A0A840V4J2_9BACT</name>
<sequence>MKGEVIGGDEGRDFDAMVRTAVAVFHALEEEGSPLHEFQSIGQILVRGYLTPEEDERLRVRYSAYWVRRGALLQVLAAMESRAGRTGVRWQREAPAFLLGLTVGLILVRSTRGWIELAEACRPIRKALDLSDGARGVHRKSFASQYRATTRLSRLGLLRMARDHYLSHQEAFREEAIPAGMEDLLEVLDSECGRPLVALGLGAVWERWRYRWFSFRRRHHSAWKLGEFTLFRWSGTAIADWRQPGIRPSGPKRISAALRTEVLKGVRPGDVFVTRHDDALSNLFLPGFWPHAALYYGEEGAEFLEAKKDGVRFRKAEETLQVDSLVVLRPPLEFEEMQVALARARAHAGKSYDFVFDFRRSDRLACTEVVYRGFDGIGGLHFELVETGGRLCLPAEELIQQALQQGFRVIVSCGIDGGGCLRGQAAELALHRSRCGL</sequence>
<gene>
    <name evidence="1" type="ORF">HNR46_003151</name>
</gene>
<dbReference type="AlphaFoldDB" id="A0A840V4J2"/>
<dbReference type="Pfam" id="PF05708">
    <property type="entry name" value="Peptidase_C92"/>
    <property type="match status" value="1"/>
</dbReference>
<evidence type="ECO:0000313" key="1">
    <source>
        <dbReference type="EMBL" id="MBB5352902.1"/>
    </source>
</evidence>
<comment type="caution">
    <text evidence="1">The sequence shown here is derived from an EMBL/GenBank/DDBJ whole genome shotgun (WGS) entry which is preliminary data.</text>
</comment>
<dbReference type="InterPro" id="IPR024453">
    <property type="entry name" value="Peptidase_C92"/>
</dbReference>
<dbReference type="Proteomes" id="UP000557717">
    <property type="component" value="Unassembled WGS sequence"/>
</dbReference>